<evidence type="ECO:0000313" key="2">
    <source>
        <dbReference type="Proteomes" id="UP000186666"/>
    </source>
</evidence>
<evidence type="ECO:0000313" key="1">
    <source>
        <dbReference type="EMBL" id="SIQ95188.1"/>
    </source>
</evidence>
<name>A0ABY1JXQ2_9BACL</name>
<gene>
    <name evidence="1" type="ORF">SAMN05421578_105193</name>
</gene>
<keyword evidence="2" id="KW-1185">Reference proteome</keyword>
<dbReference type="EMBL" id="FTNK01000005">
    <property type="protein sequence ID" value="SIQ95188.1"/>
    <property type="molecule type" value="Genomic_DNA"/>
</dbReference>
<accession>A0ABY1JXQ2</accession>
<protein>
    <submittedName>
        <fullName evidence="1">Uncharacterized protein</fullName>
    </submittedName>
</protein>
<reference evidence="1 2" key="1">
    <citation type="submission" date="2017-01" db="EMBL/GenBank/DDBJ databases">
        <authorList>
            <person name="Varghese N."/>
            <person name="Submissions S."/>
        </authorList>
    </citation>
    <scope>NUCLEOTIDE SEQUENCE [LARGE SCALE GENOMIC DNA]</scope>
    <source>
        <strain evidence="1 2">ATCC 23464</strain>
    </source>
</reference>
<dbReference type="Proteomes" id="UP000186666">
    <property type="component" value="Unassembled WGS sequence"/>
</dbReference>
<proteinExistence type="predicted"/>
<sequence length="101" mass="12024">MRRQKPMTLEELMSDLQGQKTFQEDPNHISLENLFNNAFMSKHSSHKSFEDFLIKGNFQVRTEEDVNNIPDELFDRHVVRETKFADWKSMLETANVEYKSK</sequence>
<organism evidence="1 2">
    <name type="scientific">Paenibacillus macquariensis</name>
    <dbReference type="NCBI Taxonomy" id="948756"/>
    <lineage>
        <taxon>Bacteria</taxon>
        <taxon>Bacillati</taxon>
        <taxon>Bacillota</taxon>
        <taxon>Bacilli</taxon>
        <taxon>Bacillales</taxon>
        <taxon>Paenibacillaceae</taxon>
        <taxon>Paenibacillus</taxon>
    </lineage>
</organism>
<comment type="caution">
    <text evidence="1">The sequence shown here is derived from an EMBL/GenBank/DDBJ whole genome shotgun (WGS) entry which is preliminary data.</text>
</comment>